<dbReference type="PROSITE" id="PS51517">
    <property type="entry name" value="NDT80"/>
    <property type="match status" value="1"/>
</dbReference>
<dbReference type="PANTHER" id="PTHR35144">
    <property type="entry name" value="MEIOSIS-SPECIFIC TRANSCRIPTION FACTOR NDT80"/>
    <property type="match status" value="1"/>
</dbReference>
<evidence type="ECO:0000256" key="3">
    <source>
        <dbReference type="SAM" id="MobiDB-lite"/>
    </source>
</evidence>
<dbReference type="AlphaFoldDB" id="A0A0G2GBB9"/>
<sequence>MQNPSPARPTATSPPIFSGTSSLCTVFDSRDQVVTPQIHAKMPKGFFPKPNSYDGQQAWICYRRNYFSVQVSFALDPPSRDRLYVRPNGPGTHAELIKGFAVAIAGKVQASSDGQLGEDRELVQHTAKRDKSKQKNPGKVLLSPLHMSRRNALSLTTSMAHAPFGGPTILASTPYSWDHQYIAPEASAPTSHTFERIQFKRATANNGKRRAQQQYYHVIAELYADVGNAYENHRWIKVAMAQSPPVVVRGRSPGHYRDEMGRDRDRTTPVVRMANRTRRNDPGQSQVKLPSYETVAGKALREFNRMHSRAAEVNYGYYEAVVDSSSPNIHAYTPDSSTVASSGDFEGGLSARPNLPTNSQSFDAAPKKESPGTLALSSFKCWTQTQLTDSRPQVFASLLTHRIRRGWFRMQI</sequence>
<dbReference type="InterPro" id="IPR008967">
    <property type="entry name" value="p53-like_TF_DNA-bd_sf"/>
</dbReference>
<dbReference type="EMBL" id="LCWF01000090">
    <property type="protein sequence ID" value="KKY20948.1"/>
    <property type="molecule type" value="Genomic_DNA"/>
</dbReference>
<reference evidence="5 6" key="2">
    <citation type="submission" date="2015-05" db="EMBL/GenBank/DDBJ databases">
        <authorList>
            <person name="Morales-Cruz A."/>
            <person name="Amrine K.C."/>
            <person name="Cantu D."/>
        </authorList>
    </citation>
    <scope>NUCLEOTIDE SEQUENCE [LARGE SCALE GENOMIC DNA]</scope>
    <source>
        <strain evidence="5">UCRPC4</strain>
    </source>
</reference>
<dbReference type="Pfam" id="PF05224">
    <property type="entry name" value="NDT80_PhoG"/>
    <property type="match status" value="1"/>
</dbReference>
<dbReference type="InterPro" id="IPR037141">
    <property type="entry name" value="NDT80_DNA-bd_dom_sf"/>
</dbReference>
<evidence type="ECO:0000259" key="4">
    <source>
        <dbReference type="PROSITE" id="PS51517"/>
    </source>
</evidence>
<keyword evidence="6" id="KW-1185">Reference proteome</keyword>
<dbReference type="GO" id="GO:0000228">
    <property type="term" value="C:nuclear chromosome"/>
    <property type="evidence" value="ECO:0007669"/>
    <property type="project" value="TreeGrafter"/>
</dbReference>
<keyword evidence="1 2" id="KW-0238">DNA-binding</keyword>
<dbReference type="GO" id="GO:0003677">
    <property type="term" value="F:DNA binding"/>
    <property type="evidence" value="ECO:0007669"/>
    <property type="project" value="UniProtKB-KW"/>
</dbReference>
<comment type="caution">
    <text evidence="5">The sequence shown here is derived from an EMBL/GenBank/DDBJ whole genome shotgun (WGS) entry which is preliminary data.</text>
</comment>
<reference evidence="5 6" key="1">
    <citation type="submission" date="2015-05" db="EMBL/GenBank/DDBJ databases">
        <title>Distinctive expansion of gene families associated with plant cell wall degradation and secondary metabolism in the genomes of grapevine trunk pathogens.</title>
        <authorList>
            <person name="Lawrence D.P."/>
            <person name="Travadon R."/>
            <person name="Rolshausen P.E."/>
            <person name="Baumgartner K."/>
        </authorList>
    </citation>
    <scope>NUCLEOTIDE SEQUENCE [LARGE SCALE GENOMIC DNA]</scope>
    <source>
        <strain evidence="5">UCRPC4</strain>
    </source>
</reference>
<feature type="DNA-binding region" description="NDT80" evidence="2">
    <location>
        <begin position="1"/>
        <end position="260"/>
    </location>
</feature>
<evidence type="ECO:0000256" key="2">
    <source>
        <dbReference type="PROSITE-ProRule" id="PRU00850"/>
    </source>
</evidence>
<organism evidence="5 6">
    <name type="scientific">Phaeomoniella chlamydospora</name>
    <name type="common">Phaeoacremonium chlamydosporum</name>
    <dbReference type="NCBI Taxonomy" id="158046"/>
    <lineage>
        <taxon>Eukaryota</taxon>
        <taxon>Fungi</taxon>
        <taxon>Dikarya</taxon>
        <taxon>Ascomycota</taxon>
        <taxon>Pezizomycotina</taxon>
        <taxon>Eurotiomycetes</taxon>
        <taxon>Chaetothyriomycetidae</taxon>
        <taxon>Phaeomoniellales</taxon>
        <taxon>Phaeomoniellaceae</taxon>
        <taxon>Phaeomoniella</taxon>
    </lineage>
</organism>
<gene>
    <name evidence="5" type="ORF">UCRPC4_g03955</name>
</gene>
<evidence type="ECO:0000313" key="5">
    <source>
        <dbReference type="EMBL" id="KKY20948.1"/>
    </source>
</evidence>
<feature type="region of interest" description="Disordered" evidence="3">
    <location>
        <begin position="335"/>
        <end position="372"/>
    </location>
</feature>
<dbReference type="PANTHER" id="PTHR35144:SF2">
    <property type="entry name" value="MEIOSIS-SPECIFIC TRANSCRIPTION FACTOR NDT80"/>
    <property type="match status" value="1"/>
</dbReference>
<dbReference type="Gene3D" id="2.60.40.1390">
    <property type="entry name" value="NDT80 DNA-binding domain"/>
    <property type="match status" value="1"/>
</dbReference>
<feature type="domain" description="NDT80" evidence="4">
    <location>
        <begin position="1"/>
        <end position="260"/>
    </location>
</feature>
<dbReference type="GO" id="GO:0051321">
    <property type="term" value="P:meiotic cell cycle"/>
    <property type="evidence" value="ECO:0007669"/>
    <property type="project" value="TreeGrafter"/>
</dbReference>
<dbReference type="InterPro" id="IPR052605">
    <property type="entry name" value="Fungal_trans_regulator"/>
</dbReference>
<evidence type="ECO:0000256" key="1">
    <source>
        <dbReference type="ARBA" id="ARBA00023125"/>
    </source>
</evidence>
<dbReference type="SUPFAM" id="SSF49417">
    <property type="entry name" value="p53-like transcription factors"/>
    <property type="match status" value="1"/>
</dbReference>
<dbReference type="InterPro" id="IPR024061">
    <property type="entry name" value="NDT80_DNA-bd_dom"/>
</dbReference>
<dbReference type="GO" id="GO:0045944">
    <property type="term" value="P:positive regulation of transcription by RNA polymerase II"/>
    <property type="evidence" value="ECO:0007669"/>
    <property type="project" value="TreeGrafter"/>
</dbReference>
<dbReference type="Proteomes" id="UP000053317">
    <property type="component" value="Unassembled WGS sequence"/>
</dbReference>
<evidence type="ECO:0000313" key="6">
    <source>
        <dbReference type="Proteomes" id="UP000053317"/>
    </source>
</evidence>
<proteinExistence type="predicted"/>
<accession>A0A0G2GBB9</accession>
<name>A0A0G2GBB9_PHACM</name>
<dbReference type="OrthoDB" id="2288358at2759"/>
<dbReference type="GO" id="GO:0003700">
    <property type="term" value="F:DNA-binding transcription factor activity"/>
    <property type="evidence" value="ECO:0007669"/>
    <property type="project" value="UniProtKB-UniRule"/>
</dbReference>
<protein>
    <submittedName>
        <fullName evidence="5">Putative ndt80 like dna-binding family protein</fullName>
    </submittedName>
</protein>